<reference evidence="1 2" key="1">
    <citation type="submission" date="2018-06" db="EMBL/GenBank/DDBJ databases">
        <title>Spirosoma sp. HMF3257 Genome sequencing and assembly.</title>
        <authorList>
            <person name="Kang H."/>
            <person name="Cha I."/>
            <person name="Kim H."/>
            <person name="Kang J."/>
            <person name="Joh K."/>
        </authorList>
    </citation>
    <scope>NUCLEOTIDE SEQUENCE [LARGE SCALE GENOMIC DNA]</scope>
    <source>
        <strain evidence="1 2">HMF3257</strain>
    </source>
</reference>
<sequence length="188" mass="20345">MRPIFIHWLGLAMAIAAYSPIAGQKIPSAKNSRTKANPQWSFGSFGEKADGALNLSQTTLSISTQNTLHCFGEADSYSFAYQKQPFPYDDCSKATITVKIKSFTSGTTGIMIRSSISPSAANAHLEVSSTGDLLLMSRKTDGTATSYTRMGNLPFPIEVKLIRQGSVFTGYSKNSDGNWIKGARSSLR</sequence>
<keyword evidence="2" id="KW-1185">Reference proteome</keyword>
<evidence type="ECO:0000313" key="2">
    <source>
        <dbReference type="Proteomes" id="UP000249016"/>
    </source>
</evidence>
<dbReference type="AlphaFoldDB" id="A0A327NDE3"/>
<dbReference type="RefSeq" id="WP_111351081.1">
    <property type="nucleotide sequence ID" value="NZ_QLII01000003.1"/>
</dbReference>
<dbReference type="EMBL" id="QLII01000003">
    <property type="protein sequence ID" value="RAI72965.1"/>
    <property type="molecule type" value="Genomic_DNA"/>
</dbReference>
<evidence type="ECO:0000313" key="1">
    <source>
        <dbReference type="EMBL" id="RAI72965.1"/>
    </source>
</evidence>
<proteinExistence type="predicted"/>
<gene>
    <name evidence="1" type="ORF">HMF3257_38210</name>
</gene>
<protein>
    <submittedName>
        <fullName evidence="1">Uncharacterized protein</fullName>
    </submittedName>
</protein>
<dbReference type="Proteomes" id="UP000249016">
    <property type="component" value="Unassembled WGS sequence"/>
</dbReference>
<name>A0A327NDE3_9BACT</name>
<organism evidence="1 2">
    <name type="scientific">Spirosoma telluris</name>
    <dbReference type="NCBI Taxonomy" id="2183553"/>
    <lineage>
        <taxon>Bacteria</taxon>
        <taxon>Pseudomonadati</taxon>
        <taxon>Bacteroidota</taxon>
        <taxon>Cytophagia</taxon>
        <taxon>Cytophagales</taxon>
        <taxon>Cytophagaceae</taxon>
        <taxon>Spirosoma</taxon>
    </lineage>
</organism>
<comment type="caution">
    <text evidence="1">The sequence shown here is derived from an EMBL/GenBank/DDBJ whole genome shotgun (WGS) entry which is preliminary data.</text>
</comment>
<accession>A0A327NDE3</accession>